<evidence type="ECO:0000313" key="5">
    <source>
        <dbReference type="Proteomes" id="UP000031737"/>
    </source>
</evidence>
<dbReference type="EMBL" id="AUPL01006827">
    <property type="protein sequence ID" value="ESL05522.1"/>
    <property type="molecule type" value="Genomic_DNA"/>
</dbReference>
<dbReference type="Pfam" id="PF22925">
    <property type="entry name" value="TS_C"/>
    <property type="match status" value="1"/>
</dbReference>
<feature type="domain" description="Trans-sialidase C-terminal" evidence="3">
    <location>
        <begin position="1"/>
        <end position="147"/>
    </location>
</feature>
<dbReference type="InterPro" id="IPR021287">
    <property type="entry name" value="Trans-sialidase_CS"/>
</dbReference>
<evidence type="ECO:0000259" key="3">
    <source>
        <dbReference type="Pfam" id="PF22925"/>
    </source>
</evidence>
<gene>
    <name evidence="4" type="ORF">TRSC58_06827</name>
</gene>
<organism evidence="4 5">
    <name type="scientific">Trypanosoma rangeli SC58</name>
    <dbReference type="NCBI Taxonomy" id="429131"/>
    <lineage>
        <taxon>Eukaryota</taxon>
        <taxon>Discoba</taxon>
        <taxon>Euglenozoa</taxon>
        <taxon>Kinetoplastea</taxon>
        <taxon>Metakinetoplastina</taxon>
        <taxon>Trypanosomatida</taxon>
        <taxon>Trypanosomatidae</taxon>
        <taxon>Trypanosoma</taxon>
        <taxon>Herpetosoma</taxon>
    </lineage>
</organism>
<dbReference type="SUPFAM" id="SSF49899">
    <property type="entry name" value="Concanavalin A-like lectins/glucanases"/>
    <property type="match status" value="1"/>
</dbReference>
<dbReference type="OrthoDB" id="252175at2759"/>
<sequence length="249" mass="26682">MWPVNMWEYQNVHGVVDYAFTLVATVTIDEVPNGSAPLLGAGLEDNKNTTFAGLSYTTEKQWETVFNGITTTRSKITWEPGKAYQVALILQGNEGSVYVDGVLVGSSDTLPTLEARNCNIAHFHFGGGKDGSVTVKNVFLYNRPLSEEELKEVDDSNASWKRAADSSDGSGKSTADGSKASEQPAVDSSKASGKREGDSSTRADVFRVLILLLLGLWGFAALCWVEPGGGNVYGSTASSSVFPRALRSK</sequence>
<dbReference type="InterPro" id="IPR013320">
    <property type="entry name" value="ConA-like_dom_sf"/>
</dbReference>
<accession>A0A061IWX0</accession>
<reference evidence="4 5" key="1">
    <citation type="submission" date="2013-07" db="EMBL/GenBank/DDBJ databases">
        <authorList>
            <person name="Stoco P.H."/>
            <person name="Wagner G."/>
            <person name="Gerber A."/>
            <person name="Zaha A."/>
            <person name="Thompson C."/>
            <person name="Bartholomeu D.C."/>
            <person name="Luckemeyer D.D."/>
            <person name="Bahia D."/>
            <person name="Loreto E."/>
            <person name="Prestes E.B."/>
            <person name="Lima F.M."/>
            <person name="Rodrigues-Luiz G."/>
            <person name="Vallejo G.A."/>
            <person name="Filho J.F."/>
            <person name="Monteiro K.M."/>
            <person name="Tyler K.M."/>
            <person name="de Almeida L.G."/>
            <person name="Ortiz M.F."/>
            <person name="Siervo M.A."/>
            <person name="de Moraes M.H."/>
            <person name="Cunha O.L."/>
            <person name="Mendonca-Neto R."/>
            <person name="Silva R."/>
            <person name="Teixeira S.M."/>
            <person name="Murta S.M."/>
            <person name="Sincero T.C."/>
            <person name="Mendes T.A."/>
            <person name="Urmenyi T.P."/>
            <person name="Silva V.G."/>
            <person name="da Rocha W.D."/>
            <person name="Andersson B."/>
            <person name="Romanha A.J."/>
            <person name="Steindel M."/>
            <person name="de Vasconcelos A.T."/>
            <person name="Grisard E.C."/>
        </authorList>
    </citation>
    <scope>NUCLEOTIDE SEQUENCE [LARGE SCALE GENOMIC DNA]</scope>
    <source>
        <strain evidence="4 5">SC58</strain>
    </source>
</reference>
<feature type="region of interest" description="Disordered" evidence="1">
    <location>
        <begin position="152"/>
        <end position="198"/>
    </location>
</feature>
<evidence type="ECO:0000256" key="2">
    <source>
        <dbReference type="SAM" id="Phobius"/>
    </source>
</evidence>
<dbReference type="Proteomes" id="UP000031737">
    <property type="component" value="Unassembled WGS sequence"/>
</dbReference>
<dbReference type="AlphaFoldDB" id="A0A061IWX0"/>
<comment type="caution">
    <text evidence="4">The sequence shown here is derived from an EMBL/GenBank/DDBJ whole genome shotgun (WGS) entry which is preliminary data.</text>
</comment>
<evidence type="ECO:0000256" key="1">
    <source>
        <dbReference type="SAM" id="MobiDB-lite"/>
    </source>
</evidence>
<feature type="compositionally biased region" description="Polar residues" evidence="1">
    <location>
        <begin position="167"/>
        <end position="176"/>
    </location>
</feature>
<dbReference type="Gene3D" id="2.60.120.200">
    <property type="match status" value="1"/>
</dbReference>
<keyword evidence="2" id="KW-0472">Membrane</keyword>
<evidence type="ECO:0000313" key="4">
    <source>
        <dbReference type="EMBL" id="ESL05522.1"/>
    </source>
</evidence>
<protein>
    <recommendedName>
        <fullName evidence="3">Trans-sialidase C-terminal domain-containing protein</fullName>
    </recommendedName>
</protein>
<name>A0A061IWX0_TRYRA</name>
<dbReference type="Pfam" id="PF11052">
    <property type="entry name" value="Tr-sialidase_C"/>
    <property type="match status" value="1"/>
</dbReference>
<proteinExistence type="predicted"/>
<dbReference type="InterPro" id="IPR055239">
    <property type="entry name" value="TS_C"/>
</dbReference>
<keyword evidence="5" id="KW-1185">Reference proteome</keyword>
<keyword evidence="2" id="KW-0812">Transmembrane</keyword>
<keyword evidence="2" id="KW-1133">Transmembrane helix</keyword>
<feature type="transmembrane region" description="Helical" evidence="2">
    <location>
        <begin position="205"/>
        <end position="225"/>
    </location>
</feature>
<dbReference type="VEuPathDB" id="TriTrypDB:TRSC58_06827"/>